<evidence type="ECO:0000313" key="2">
    <source>
        <dbReference type="EMBL" id="GJM53001.1"/>
    </source>
</evidence>
<dbReference type="AlphaFoldDB" id="A0AAV5AWX5"/>
<dbReference type="EMBL" id="BQKA01000013">
    <property type="protein sequence ID" value="GJM49836.1"/>
    <property type="molecule type" value="Genomic_DNA"/>
</dbReference>
<comment type="caution">
    <text evidence="1">The sequence shown here is derived from an EMBL/GenBank/DDBJ whole genome shotgun (WGS) entry which is preliminary data.</text>
</comment>
<reference evidence="1 4" key="1">
    <citation type="submission" date="2021-11" db="EMBL/GenBank/DDBJ databases">
        <title>Draft genome sequence of Capnocytophaga sp. strain KC07075 isolated from cat oral cavity.</title>
        <authorList>
            <person name="Suzuki M."/>
            <person name="Imaoka K."/>
            <person name="Kimura M."/>
            <person name="Morikawa S."/>
            <person name="Maeda K."/>
        </authorList>
    </citation>
    <scope>NUCLEOTIDE SEQUENCE</scope>
    <source>
        <strain evidence="1">KC07075</strain>
        <strain evidence="2 4">KC07079</strain>
    </source>
</reference>
<protein>
    <submittedName>
        <fullName evidence="1">Uncharacterized protein</fullName>
    </submittedName>
</protein>
<dbReference type="Proteomes" id="UP001208692">
    <property type="component" value="Unassembled WGS sequence"/>
</dbReference>
<accession>A0AAV5AWX5</accession>
<dbReference type="EMBL" id="BQKB01000023">
    <property type="protein sequence ID" value="GJM53001.1"/>
    <property type="molecule type" value="Genomic_DNA"/>
</dbReference>
<evidence type="ECO:0000313" key="4">
    <source>
        <dbReference type="Proteomes" id="UP001208692"/>
    </source>
</evidence>
<sequence length="109" mass="12805">MHWHHFNYKKTIGKRGAEEGIIVSDVEYNHAARITIEQDGITAPFSVTVGIYDVMMHTDFFSTYTQAQSYQERIMKNIERIVALLEVYETDRDAQWQQSLNEEINHIIQ</sequence>
<keyword evidence="4" id="KW-1185">Reference proteome</keyword>
<evidence type="ECO:0000313" key="3">
    <source>
        <dbReference type="Proteomes" id="UP001207736"/>
    </source>
</evidence>
<name>A0AAV5AWX5_9FLAO</name>
<organism evidence="1 3">
    <name type="scientific">Capnocytophaga catalasegens</name>
    <dbReference type="NCBI Taxonomy" id="1004260"/>
    <lineage>
        <taxon>Bacteria</taxon>
        <taxon>Pseudomonadati</taxon>
        <taxon>Bacteroidota</taxon>
        <taxon>Flavobacteriia</taxon>
        <taxon>Flavobacteriales</taxon>
        <taxon>Flavobacteriaceae</taxon>
        <taxon>Capnocytophaga</taxon>
    </lineage>
</organism>
<dbReference type="Proteomes" id="UP001207736">
    <property type="component" value="Unassembled WGS sequence"/>
</dbReference>
<gene>
    <name evidence="1" type="ORF">RCZ15_08110</name>
    <name evidence="2" type="ORF">RCZ16_13180</name>
</gene>
<proteinExistence type="predicted"/>
<dbReference type="RefSeq" id="WP_264846839.1">
    <property type="nucleotide sequence ID" value="NZ_BPMA01000031.1"/>
</dbReference>
<evidence type="ECO:0000313" key="1">
    <source>
        <dbReference type="EMBL" id="GJM49836.1"/>
    </source>
</evidence>